<reference evidence="2 3" key="1">
    <citation type="submission" date="2021-12" db="EMBL/GenBank/DDBJ databases">
        <title>High titer production of polyol ester of fatty acids by Rhodotorula paludigena BS15 towards product separation-free biomass refinery.</title>
        <authorList>
            <person name="Mano J."/>
            <person name="Ono H."/>
            <person name="Tanaka T."/>
            <person name="Naito K."/>
            <person name="Sushida H."/>
            <person name="Ike M."/>
            <person name="Tokuyasu K."/>
            <person name="Kitaoka M."/>
        </authorList>
    </citation>
    <scope>NUCLEOTIDE SEQUENCE [LARGE SCALE GENOMIC DNA]</scope>
    <source>
        <strain evidence="2 3">BS15</strain>
    </source>
</reference>
<feature type="compositionally biased region" description="Low complexity" evidence="1">
    <location>
        <begin position="332"/>
        <end position="349"/>
    </location>
</feature>
<evidence type="ECO:0000256" key="1">
    <source>
        <dbReference type="SAM" id="MobiDB-lite"/>
    </source>
</evidence>
<feature type="compositionally biased region" description="Low complexity" evidence="1">
    <location>
        <begin position="132"/>
        <end position="166"/>
    </location>
</feature>
<feature type="region of interest" description="Disordered" evidence="1">
    <location>
        <begin position="306"/>
        <end position="351"/>
    </location>
</feature>
<proteinExistence type="predicted"/>
<feature type="region of interest" description="Disordered" evidence="1">
    <location>
        <begin position="1"/>
        <end position="292"/>
    </location>
</feature>
<feature type="compositionally biased region" description="Low complexity" evidence="1">
    <location>
        <begin position="15"/>
        <end position="30"/>
    </location>
</feature>
<sequence length="448" mass="45999">MSASAPLAMPSPRHSPSLGQPSSSSSPRAGGYAGSLPPTYRLSSFPVSPKSALPAGLSLAQHGCASDGDDNDDDPALLGRAALTDLHSPRDVQQQHHRTTRGFDCPAASSSASSSRKSSAASLGLHDQDPDAALPPSRATSPASTAPSSVAAGSAPSSPSMLSQLALGGGRAPVVVQHKTPADEAALRKEREARAGRSGWEDPVLAAARRALWDDPVDEAQQETPKRADSAAGDATARGGAGDAEGEAADDEGADEGDDEEGSEDESEDEDDEAWEPPLPRRAPCHTTMTPRASCLRYSPAARSLSLSTSASSSAADDAPSHCGGVTNGRHSPSAASTASTSAPSVSFSCEPPLTCPTYSAVTYERKGDAPVEKLSIREWIELQGVREAVGVWSGKIAKWDEVLRADEEAEVQAARGKSACPLAAVVGVVHVSRSTPSSPIDGPLARP</sequence>
<dbReference type="AlphaFoldDB" id="A0AAV5GFX0"/>
<evidence type="ECO:0000313" key="2">
    <source>
        <dbReference type="EMBL" id="GJN91471.1"/>
    </source>
</evidence>
<feature type="compositionally biased region" description="Basic and acidic residues" evidence="1">
    <location>
        <begin position="180"/>
        <end position="195"/>
    </location>
</feature>
<feature type="compositionally biased region" description="Acidic residues" evidence="1">
    <location>
        <begin position="244"/>
        <end position="275"/>
    </location>
</feature>
<name>A0AAV5GFX0_9BASI</name>
<gene>
    <name evidence="2" type="ORF">Rhopal_004494-T1</name>
</gene>
<protein>
    <recommendedName>
        <fullName evidence="4">Proteophosphoglycan ppg4</fullName>
    </recommendedName>
</protein>
<evidence type="ECO:0008006" key="4">
    <source>
        <dbReference type="Google" id="ProtNLM"/>
    </source>
</evidence>
<evidence type="ECO:0000313" key="3">
    <source>
        <dbReference type="Proteomes" id="UP001342314"/>
    </source>
</evidence>
<organism evidence="2 3">
    <name type="scientific">Rhodotorula paludigena</name>
    <dbReference type="NCBI Taxonomy" id="86838"/>
    <lineage>
        <taxon>Eukaryota</taxon>
        <taxon>Fungi</taxon>
        <taxon>Dikarya</taxon>
        <taxon>Basidiomycota</taxon>
        <taxon>Pucciniomycotina</taxon>
        <taxon>Microbotryomycetes</taxon>
        <taxon>Sporidiobolales</taxon>
        <taxon>Sporidiobolaceae</taxon>
        <taxon>Rhodotorula</taxon>
    </lineage>
</organism>
<comment type="caution">
    <text evidence="2">The sequence shown here is derived from an EMBL/GenBank/DDBJ whole genome shotgun (WGS) entry which is preliminary data.</text>
</comment>
<dbReference type="Proteomes" id="UP001342314">
    <property type="component" value="Unassembled WGS sequence"/>
</dbReference>
<accession>A0AAV5GFX0</accession>
<dbReference type="EMBL" id="BQKY01000009">
    <property type="protein sequence ID" value="GJN91471.1"/>
    <property type="molecule type" value="Genomic_DNA"/>
</dbReference>
<feature type="compositionally biased region" description="Low complexity" evidence="1">
    <location>
        <begin position="306"/>
        <end position="318"/>
    </location>
</feature>
<feature type="compositionally biased region" description="Low complexity" evidence="1">
    <location>
        <begin position="107"/>
        <end position="122"/>
    </location>
</feature>
<keyword evidence="3" id="KW-1185">Reference proteome</keyword>